<sequence>MRTLRRQTHVTRQPCTCNSQAESCTCCGRVDQASTNFSARGCGTVRYGARRRNRNLRYEVSVNNRTVGTRTEVAGRNPDQICHPFPRHPYFDVCWRFHTTSFDENGQLHFCTSVDGRFGGYTFYTMHFECVTHDTNSNTDASGTRKKE</sequence>
<gene>
    <name evidence="2" type="ORF">PYX00_000017</name>
</gene>
<reference evidence="2" key="1">
    <citation type="journal article" date="2024" name="Gigascience">
        <title>Chromosome-level genome of the poultry shaft louse Menopon gallinae provides insight into the host-switching and adaptive evolution of parasitic lice.</title>
        <authorList>
            <person name="Xu Y."/>
            <person name="Ma L."/>
            <person name="Liu S."/>
            <person name="Liang Y."/>
            <person name="Liu Q."/>
            <person name="He Z."/>
            <person name="Tian L."/>
            <person name="Duan Y."/>
            <person name="Cai W."/>
            <person name="Li H."/>
            <person name="Song F."/>
        </authorList>
    </citation>
    <scope>NUCLEOTIDE SEQUENCE</scope>
    <source>
        <strain evidence="2">Cailab_2023a</strain>
    </source>
</reference>
<dbReference type="Pfam" id="PF15998">
    <property type="entry name" value="DUF4773"/>
    <property type="match status" value="1"/>
</dbReference>
<name>A0AAW2I6V7_9NEOP</name>
<comment type="caution">
    <text evidence="2">The sequence shown here is derived from an EMBL/GenBank/DDBJ whole genome shotgun (WGS) entry which is preliminary data.</text>
</comment>
<dbReference type="InterPro" id="IPR031941">
    <property type="entry name" value="DUF4773"/>
</dbReference>
<evidence type="ECO:0000313" key="2">
    <source>
        <dbReference type="EMBL" id="KAL0278105.1"/>
    </source>
</evidence>
<proteinExistence type="predicted"/>
<dbReference type="PANTHER" id="PTHR36299">
    <property type="entry name" value="AGAP008005-PA"/>
    <property type="match status" value="1"/>
</dbReference>
<dbReference type="AlphaFoldDB" id="A0AAW2I6V7"/>
<protein>
    <recommendedName>
        <fullName evidence="1">DUF4773 domain-containing protein</fullName>
    </recommendedName>
</protein>
<dbReference type="EMBL" id="JARGDH010000001">
    <property type="protein sequence ID" value="KAL0278105.1"/>
    <property type="molecule type" value="Genomic_DNA"/>
</dbReference>
<evidence type="ECO:0000259" key="1">
    <source>
        <dbReference type="Pfam" id="PF15998"/>
    </source>
</evidence>
<organism evidence="2">
    <name type="scientific">Menopon gallinae</name>
    <name type="common">poultry shaft louse</name>
    <dbReference type="NCBI Taxonomy" id="328185"/>
    <lineage>
        <taxon>Eukaryota</taxon>
        <taxon>Metazoa</taxon>
        <taxon>Ecdysozoa</taxon>
        <taxon>Arthropoda</taxon>
        <taxon>Hexapoda</taxon>
        <taxon>Insecta</taxon>
        <taxon>Pterygota</taxon>
        <taxon>Neoptera</taxon>
        <taxon>Paraneoptera</taxon>
        <taxon>Psocodea</taxon>
        <taxon>Troctomorpha</taxon>
        <taxon>Phthiraptera</taxon>
        <taxon>Amblycera</taxon>
        <taxon>Menoponidae</taxon>
        <taxon>Menopon</taxon>
    </lineage>
</organism>
<accession>A0AAW2I6V7</accession>
<dbReference type="PANTHER" id="PTHR36299:SF4">
    <property type="entry name" value="GH07892P-RELATED"/>
    <property type="match status" value="1"/>
</dbReference>
<feature type="domain" description="DUF4773" evidence="1">
    <location>
        <begin position="15"/>
        <end position="134"/>
    </location>
</feature>